<dbReference type="SMART" id="SM00320">
    <property type="entry name" value="WD40"/>
    <property type="match status" value="2"/>
</dbReference>
<feature type="compositionally biased region" description="Basic and acidic residues" evidence="2">
    <location>
        <begin position="66"/>
        <end position="76"/>
    </location>
</feature>
<dbReference type="PROSITE" id="PS50082">
    <property type="entry name" value="WD_REPEATS_2"/>
    <property type="match status" value="1"/>
</dbReference>
<dbReference type="PANTHER" id="PTHR45096">
    <property type="entry name" value="PROTEIN NEDD1"/>
    <property type="match status" value="1"/>
</dbReference>
<evidence type="ECO:0000313" key="3">
    <source>
        <dbReference type="EMBL" id="KAI5433388.1"/>
    </source>
</evidence>
<gene>
    <name evidence="3" type="ORF">KIW84_020603</name>
</gene>
<dbReference type="Proteomes" id="UP001058974">
    <property type="component" value="Chromosome 2"/>
</dbReference>
<dbReference type="GO" id="GO:0000919">
    <property type="term" value="P:cell plate assembly"/>
    <property type="evidence" value="ECO:0007669"/>
    <property type="project" value="TreeGrafter"/>
</dbReference>
<organism evidence="3 4">
    <name type="scientific">Pisum sativum</name>
    <name type="common">Garden pea</name>
    <name type="synonym">Lathyrus oleraceus</name>
    <dbReference type="NCBI Taxonomy" id="3888"/>
    <lineage>
        <taxon>Eukaryota</taxon>
        <taxon>Viridiplantae</taxon>
        <taxon>Streptophyta</taxon>
        <taxon>Embryophyta</taxon>
        <taxon>Tracheophyta</taxon>
        <taxon>Spermatophyta</taxon>
        <taxon>Magnoliopsida</taxon>
        <taxon>eudicotyledons</taxon>
        <taxon>Gunneridae</taxon>
        <taxon>Pentapetalae</taxon>
        <taxon>rosids</taxon>
        <taxon>fabids</taxon>
        <taxon>Fabales</taxon>
        <taxon>Fabaceae</taxon>
        <taxon>Papilionoideae</taxon>
        <taxon>50 kb inversion clade</taxon>
        <taxon>NPAAA clade</taxon>
        <taxon>Hologalegina</taxon>
        <taxon>IRL clade</taxon>
        <taxon>Fabeae</taxon>
        <taxon>Lathyrus</taxon>
    </lineage>
</organism>
<dbReference type="Gene3D" id="2.130.10.10">
    <property type="entry name" value="YVTN repeat-like/Quinoprotein amine dehydrogenase"/>
    <property type="match status" value="1"/>
</dbReference>
<evidence type="ECO:0000313" key="4">
    <source>
        <dbReference type="Proteomes" id="UP001058974"/>
    </source>
</evidence>
<dbReference type="InterPro" id="IPR044621">
    <property type="entry name" value="NEDD1"/>
</dbReference>
<dbReference type="InterPro" id="IPR015943">
    <property type="entry name" value="WD40/YVTN_repeat-like_dom_sf"/>
</dbReference>
<protein>
    <submittedName>
        <fullName evidence="3">Uncharacterized protein</fullName>
    </submittedName>
</protein>
<feature type="repeat" description="WD" evidence="1">
    <location>
        <begin position="288"/>
        <end position="312"/>
    </location>
</feature>
<dbReference type="InterPro" id="IPR036322">
    <property type="entry name" value="WD40_repeat_dom_sf"/>
</dbReference>
<dbReference type="SUPFAM" id="SSF50978">
    <property type="entry name" value="WD40 repeat-like"/>
    <property type="match status" value="1"/>
</dbReference>
<dbReference type="GO" id="GO:0140496">
    <property type="term" value="F:gamma-tubulin complex binding"/>
    <property type="evidence" value="ECO:0007669"/>
    <property type="project" value="InterPro"/>
</dbReference>
<dbReference type="GO" id="GO:0010968">
    <property type="term" value="P:regulation of microtubule nucleation"/>
    <property type="evidence" value="ECO:0007669"/>
    <property type="project" value="InterPro"/>
</dbReference>
<comment type="caution">
    <text evidence="3">The sequence shown here is derived from an EMBL/GenBank/DDBJ whole genome shotgun (WGS) entry which is preliminary data.</text>
</comment>
<feature type="compositionally biased region" description="Low complexity" evidence="2">
    <location>
        <begin position="8"/>
        <end position="21"/>
    </location>
</feature>
<dbReference type="GO" id="GO:0060236">
    <property type="term" value="P:regulation of mitotic spindle organization"/>
    <property type="evidence" value="ECO:0007669"/>
    <property type="project" value="TreeGrafter"/>
</dbReference>
<evidence type="ECO:0000256" key="2">
    <source>
        <dbReference type="SAM" id="MobiDB-lite"/>
    </source>
</evidence>
<keyword evidence="4" id="KW-1185">Reference proteome</keyword>
<keyword evidence="1" id="KW-0853">WD repeat</keyword>
<dbReference type="GO" id="GO:2000694">
    <property type="term" value="P:regulation of phragmoplast microtubule organization"/>
    <property type="evidence" value="ECO:0007669"/>
    <property type="project" value="TreeGrafter"/>
</dbReference>
<dbReference type="EMBL" id="JAMSHJ010000002">
    <property type="protein sequence ID" value="KAI5433388.1"/>
    <property type="molecule type" value="Genomic_DNA"/>
</dbReference>
<evidence type="ECO:0000256" key="1">
    <source>
        <dbReference type="PROSITE-ProRule" id="PRU00221"/>
    </source>
</evidence>
<reference evidence="3 4" key="1">
    <citation type="journal article" date="2022" name="Nat. Genet.">
        <title>Improved pea reference genome and pan-genome highlight genomic features and evolutionary characteristics.</title>
        <authorList>
            <person name="Yang T."/>
            <person name="Liu R."/>
            <person name="Luo Y."/>
            <person name="Hu S."/>
            <person name="Wang D."/>
            <person name="Wang C."/>
            <person name="Pandey M.K."/>
            <person name="Ge S."/>
            <person name="Xu Q."/>
            <person name="Li N."/>
            <person name="Li G."/>
            <person name="Huang Y."/>
            <person name="Saxena R.K."/>
            <person name="Ji Y."/>
            <person name="Li M."/>
            <person name="Yan X."/>
            <person name="He Y."/>
            <person name="Liu Y."/>
            <person name="Wang X."/>
            <person name="Xiang C."/>
            <person name="Varshney R.K."/>
            <person name="Ding H."/>
            <person name="Gao S."/>
            <person name="Zong X."/>
        </authorList>
    </citation>
    <scope>NUCLEOTIDE SEQUENCE [LARGE SCALE GENOMIC DNA]</scope>
    <source>
        <strain evidence="3 4">cv. Zhongwan 6</strain>
    </source>
</reference>
<dbReference type="GO" id="GO:0005828">
    <property type="term" value="C:kinetochore microtubule"/>
    <property type="evidence" value="ECO:0007669"/>
    <property type="project" value="TreeGrafter"/>
</dbReference>
<feature type="region of interest" description="Disordered" evidence="2">
    <location>
        <begin position="54"/>
        <end position="76"/>
    </location>
</feature>
<name>A0A9D5B4B6_PEA</name>
<dbReference type="Gramene" id="Psat02G0060300-T1">
    <property type="protein sequence ID" value="KAI5433388.1"/>
    <property type="gene ID" value="KIW84_020603"/>
</dbReference>
<dbReference type="GO" id="GO:0032467">
    <property type="term" value="P:positive regulation of cytokinesis"/>
    <property type="evidence" value="ECO:0007669"/>
    <property type="project" value="TreeGrafter"/>
</dbReference>
<sequence>MSAKRCNSAIDDSSSMRSSDSLPPSVVLFYPSAANSVGVLVQVFIQRFEFSPNSASHSLQLGPKSESNETRADVKSHLHSSKYDNNGSHFQRLQYQVIKLFKEFSSPPDVEATIVIALDCMVPLLKKTEANQASFRSATGVTAMLPFLVSDIHRPGVLRILSCLIIEDASQAHLEELGVLVEILKSGMVTSASGSQYRLSVDAKCDTMGALWRILGVNSFTQKVFGEATGFSLLLTTLHGFQSEEDLDQSSLNFYAKNSRVLAAGQLNSKDPNQQMLRVLVYSRVSRRLLVAAGDDGTVHLWDTTGRNPEFTWMKQHSAPTAGISFSPSNDKIIASVGLDKKLYTYDSGSRRTISCISCEACRSLWPLPSDDSGSIQPPCCSFISYRRLQSGYNLSTKSFGYQ</sequence>
<dbReference type="Gramene" id="chrUn0689G0000200-T1">
    <property type="protein sequence ID" value="KAI5381449.1"/>
    <property type="gene ID" value="KIW84_UN0719"/>
</dbReference>
<proteinExistence type="predicted"/>
<dbReference type="InterPro" id="IPR001680">
    <property type="entry name" value="WD40_rpt"/>
</dbReference>
<feature type="region of interest" description="Disordered" evidence="2">
    <location>
        <begin position="1"/>
        <end position="22"/>
    </location>
</feature>
<dbReference type="AlphaFoldDB" id="A0A9D5B4B6"/>
<accession>A0A9D5B4B6</accession>
<dbReference type="PANTHER" id="PTHR45096:SF1">
    <property type="entry name" value="PROTEIN NEDD1"/>
    <property type="match status" value="1"/>
</dbReference>